<sequence length="120" mass="13029">MTESAGTRAFVIDRPDGRADGDGWEENYTELPGGAGVSLILESTTQEGVGPRLHLHPYAETFIIRRGSATFTVADEQVEAHAGQILVVPAETPHKFRTGPGGYEALHIHANSTFETIWLE</sequence>
<dbReference type="Proteomes" id="UP000295124">
    <property type="component" value="Unassembled WGS sequence"/>
</dbReference>
<dbReference type="OrthoDB" id="122936at2"/>
<comment type="caution">
    <text evidence="2">The sequence shown here is derived from an EMBL/GenBank/DDBJ whole genome shotgun (WGS) entry which is preliminary data.</text>
</comment>
<feature type="domain" description="Cupin type-2" evidence="1">
    <location>
        <begin position="47"/>
        <end position="97"/>
    </location>
</feature>
<evidence type="ECO:0000313" key="3">
    <source>
        <dbReference type="Proteomes" id="UP000295124"/>
    </source>
</evidence>
<keyword evidence="3" id="KW-1185">Reference proteome</keyword>
<dbReference type="InterPro" id="IPR011051">
    <property type="entry name" value="RmlC_Cupin_sf"/>
</dbReference>
<evidence type="ECO:0000259" key="1">
    <source>
        <dbReference type="Pfam" id="PF07883"/>
    </source>
</evidence>
<dbReference type="AlphaFoldDB" id="A0A4R4Z5B6"/>
<dbReference type="EMBL" id="SMKX01000116">
    <property type="protein sequence ID" value="TDD51272.1"/>
    <property type="molecule type" value="Genomic_DNA"/>
</dbReference>
<proteinExistence type="predicted"/>
<evidence type="ECO:0000313" key="2">
    <source>
        <dbReference type="EMBL" id="TDD51272.1"/>
    </source>
</evidence>
<dbReference type="SUPFAM" id="SSF51182">
    <property type="entry name" value="RmlC-like cupins"/>
    <property type="match status" value="1"/>
</dbReference>
<dbReference type="InterPro" id="IPR014710">
    <property type="entry name" value="RmlC-like_jellyroll"/>
</dbReference>
<accession>A0A4R4Z5B6</accession>
<name>A0A4R4Z5B6_9ACTN</name>
<reference evidence="2 3" key="1">
    <citation type="submission" date="2019-03" db="EMBL/GenBank/DDBJ databases">
        <title>Draft genome sequences of novel Actinobacteria.</title>
        <authorList>
            <person name="Sahin N."/>
            <person name="Ay H."/>
            <person name="Saygin H."/>
        </authorList>
    </citation>
    <scope>NUCLEOTIDE SEQUENCE [LARGE SCALE GENOMIC DNA]</scope>
    <source>
        <strain evidence="2 3">JCM 13523</strain>
    </source>
</reference>
<gene>
    <name evidence="2" type="ORF">E1263_30345</name>
</gene>
<dbReference type="Gene3D" id="2.60.120.10">
    <property type="entry name" value="Jelly Rolls"/>
    <property type="match status" value="1"/>
</dbReference>
<dbReference type="Pfam" id="PF07883">
    <property type="entry name" value="Cupin_2"/>
    <property type="match status" value="1"/>
</dbReference>
<dbReference type="RefSeq" id="WP_132173557.1">
    <property type="nucleotide sequence ID" value="NZ_SMKX01000116.1"/>
</dbReference>
<protein>
    <submittedName>
        <fullName evidence="2">Cupin domain-containing protein</fullName>
    </submittedName>
</protein>
<organism evidence="2 3">
    <name type="scientific">Kribbella antibiotica</name>
    <dbReference type="NCBI Taxonomy" id="190195"/>
    <lineage>
        <taxon>Bacteria</taxon>
        <taxon>Bacillati</taxon>
        <taxon>Actinomycetota</taxon>
        <taxon>Actinomycetes</taxon>
        <taxon>Propionibacteriales</taxon>
        <taxon>Kribbellaceae</taxon>
        <taxon>Kribbella</taxon>
    </lineage>
</organism>
<dbReference type="InterPro" id="IPR013096">
    <property type="entry name" value="Cupin_2"/>
</dbReference>